<name>A0A8J6HSL0_9FIRM</name>
<feature type="domain" description="GtrA/DPMS transmembrane" evidence="7">
    <location>
        <begin position="26"/>
        <end position="139"/>
    </location>
</feature>
<dbReference type="GO" id="GO:0000271">
    <property type="term" value="P:polysaccharide biosynthetic process"/>
    <property type="evidence" value="ECO:0007669"/>
    <property type="project" value="InterPro"/>
</dbReference>
<keyword evidence="3 6" id="KW-0812">Transmembrane</keyword>
<evidence type="ECO:0000256" key="5">
    <source>
        <dbReference type="ARBA" id="ARBA00023136"/>
    </source>
</evidence>
<keyword evidence="9" id="KW-1185">Reference proteome</keyword>
<evidence type="ECO:0000256" key="3">
    <source>
        <dbReference type="ARBA" id="ARBA00022692"/>
    </source>
</evidence>
<evidence type="ECO:0000313" key="8">
    <source>
        <dbReference type="EMBL" id="MBA2133386.1"/>
    </source>
</evidence>
<sequence length="142" mass="17401">MTKLQEWCRQQFVRYFPAETRHQFIRYLITGFSSFGLEYSLFYLFYRGVRMPYLWANTLVMTIVFWFNFLMNRYWTFKSKQKLRKQLPLYGLIFFFNIGVSNLLMYLLAEKMSISPLISKVLAMGFIVMWTFTIYRKVIYKD</sequence>
<feature type="transmembrane region" description="Helical" evidence="6">
    <location>
        <begin position="114"/>
        <end position="135"/>
    </location>
</feature>
<dbReference type="RefSeq" id="WP_181339854.1">
    <property type="nucleotide sequence ID" value="NZ_JAAKDE010000014.1"/>
</dbReference>
<evidence type="ECO:0000256" key="1">
    <source>
        <dbReference type="ARBA" id="ARBA00004141"/>
    </source>
</evidence>
<dbReference type="InterPro" id="IPR051401">
    <property type="entry name" value="GtrA_CellWall_Glycosyl"/>
</dbReference>
<dbReference type="PANTHER" id="PTHR38459">
    <property type="entry name" value="PROPHAGE BACTOPRENOL-LINKED GLUCOSE TRANSLOCASE HOMOLOG"/>
    <property type="match status" value="1"/>
</dbReference>
<evidence type="ECO:0000313" key="9">
    <source>
        <dbReference type="Proteomes" id="UP000657177"/>
    </source>
</evidence>
<organism evidence="8 9">
    <name type="scientific">Capillibacterium thermochitinicola</name>
    <dbReference type="NCBI Taxonomy" id="2699427"/>
    <lineage>
        <taxon>Bacteria</taxon>
        <taxon>Bacillati</taxon>
        <taxon>Bacillota</taxon>
        <taxon>Capillibacterium</taxon>
    </lineage>
</organism>
<dbReference type="PANTHER" id="PTHR38459:SF1">
    <property type="entry name" value="PROPHAGE BACTOPRENOL-LINKED GLUCOSE TRANSLOCASE HOMOLOG"/>
    <property type="match status" value="1"/>
</dbReference>
<dbReference type="Proteomes" id="UP000657177">
    <property type="component" value="Unassembled WGS sequence"/>
</dbReference>
<gene>
    <name evidence="8" type="ORF">G5B42_07490</name>
</gene>
<dbReference type="EMBL" id="JAAKDE010000014">
    <property type="protein sequence ID" value="MBA2133386.1"/>
    <property type="molecule type" value="Genomic_DNA"/>
</dbReference>
<evidence type="ECO:0000256" key="4">
    <source>
        <dbReference type="ARBA" id="ARBA00022989"/>
    </source>
</evidence>
<dbReference type="GO" id="GO:0005886">
    <property type="term" value="C:plasma membrane"/>
    <property type="evidence" value="ECO:0007669"/>
    <property type="project" value="TreeGrafter"/>
</dbReference>
<evidence type="ECO:0000256" key="2">
    <source>
        <dbReference type="ARBA" id="ARBA00009399"/>
    </source>
</evidence>
<comment type="subcellular location">
    <subcellularLocation>
        <location evidence="1">Membrane</location>
        <topology evidence="1">Multi-pass membrane protein</topology>
    </subcellularLocation>
</comment>
<feature type="transmembrane region" description="Helical" evidence="6">
    <location>
        <begin position="87"/>
        <end position="108"/>
    </location>
</feature>
<evidence type="ECO:0000259" key="7">
    <source>
        <dbReference type="Pfam" id="PF04138"/>
    </source>
</evidence>
<dbReference type="Pfam" id="PF04138">
    <property type="entry name" value="GtrA_DPMS_TM"/>
    <property type="match status" value="1"/>
</dbReference>
<protein>
    <submittedName>
        <fullName evidence="8">GtrA family protein</fullName>
    </submittedName>
</protein>
<proteinExistence type="inferred from homology"/>
<accession>A0A8J6HSL0</accession>
<dbReference type="InterPro" id="IPR007267">
    <property type="entry name" value="GtrA_DPMS_TM"/>
</dbReference>
<feature type="transmembrane region" description="Helical" evidence="6">
    <location>
        <begin position="24"/>
        <end position="46"/>
    </location>
</feature>
<comment type="similarity">
    <text evidence="2">Belongs to the GtrA family.</text>
</comment>
<keyword evidence="4 6" id="KW-1133">Transmembrane helix</keyword>
<keyword evidence="5 6" id="KW-0472">Membrane</keyword>
<dbReference type="AlphaFoldDB" id="A0A8J6HSL0"/>
<evidence type="ECO:0000256" key="6">
    <source>
        <dbReference type="SAM" id="Phobius"/>
    </source>
</evidence>
<comment type="caution">
    <text evidence="8">The sequence shown here is derived from an EMBL/GenBank/DDBJ whole genome shotgun (WGS) entry which is preliminary data.</text>
</comment>
<reference evidence="8" key="1">
    <citation type="submission" date="2020-06" db="EMBL/GenBank/DDBJ databases">
        <title>Novel chitinolytic bacterium.</title>
        <authorList>
            <person name="Ungkulpasvich U."/>
            <person name="Kosugi A."/>
            <person name="Uke A."/>
        </authorList>
    </citation>
    <scope>NUCLEOTIDE SEQUENCE</scope>
    <source>
        <strain evidence="8">UUS1-1</strain>
    </source>
</reference>
<feature type="transmembrane region" description="Helical" evidence="6">
    <location>
        <begin position="52"/>
        <end position="75"/>
    </location>
</feature>